<dbReference type="EMBL" id="CAKOGL010000015">
    <property type="protein sequence ID" value="CAH2095145.1"/>
    <property type="molecule type" value="Genomic_DNA"/>
</dbReference>
<reference evidence="2" key="1">
    <citation type="submission" date="2022-03" db="EMBL/GenBank/DDBJ databases">
        <authorList>
            <person name="Tunstrom K."/>
        </authorList>
    </citation>
    <scope>NUCLEOTIDE SEQUENCE</scope>
</reference>
<gene>
    <name evidence="2" type="ORF">EEDITHA_LOCUS10635</name>
</gene>
<keyword evidence="1" id="KW-0472">Membrane</keyword>
<dbReference type="AlphaFoldDB" id="A0AAU9UBM8"/>
<protein>
    <submittedName>
        <fullName evidence="2">Uncharacterized protein</fullName>
    </submittedName>
</protein>
<keyword evidence="1" id="KW-1133">Transmembrane helix</keyword>
<keyword evidence="1" id="KW-0812">Transmembrane</keyword>
<feature type="transmembrane region" description="Helical" evidence="1">
    <location>
        <begin position="99"/>
        <end position="119"/>
    </location>
</feature>
<organism evidence="2 3">
    <name type="scientific">Euphydryas editha</name>
    <name type="common">Edith's checkerspot</name>
    <dbReference type="NCBI Taxonomy" id="104508"/>
    <lineage>
        <taxon>Eukaryota</taxon>
        <taxon>Metazoa</taxon>
        <taxon>Ecdysozoa</taxon>
        <taxon>Arthropoda</taxon>
        <taxon>Hexapoda</taxon>
        <taxon>Insecta</taxon>
        <taxon>Pterygota</taxon>
        <taxon>Neoptera</taxon>
        <taxon>Endopterygota</taxon>
        <taxon>Lepidoptera</taxon>
        <taxon>Glossata</taxon>
        <taxon>Ditrysia</taxon>
        <taxon>Papilionoidea</taxon>
        <taxon>Nymphalidae</taxon>
        <taxon>Nymphalinae</taxon>
        <taxon>Euphydryas</taxon>
    </lineage>
</organism>
<dbReference type="Proteomes" id="UP001153954">
    <property type="component" value="Unassembled WGS sequence"/>
</dbReference>
<keyword evidence="3" id="KW-1185">Reference proteome</keyword>
<feature type="transmembrane region" description="Helical" evidence="1">
    <location>
        <begin position="42"/>
        <end position="60"/>
    </location>
</feature>
<comment type="caution">
    <text evidence="2">The sequence shown here is derived from an EMBL/GenBank/DDBJ whole genome shotgun (WGS) entry which is preliminary data.</text>
</comment>
<evidence type="ECO:0000313" key="3">
    <source>
        <dbReference type="Proteomes" id="UP001153954"/>
    </source>
</evidence>
<sequence length="151" mass="17679">MIIHRLVWQRIVEYFKSDNYPSRIRNENLKVVNTTKLKTNKVLNLCVSIIMSVVSVLLWITTPLSVLESPCEIFKEYNMDKMYTISQWLQRHITSIDRLIIVLGLLLVVVSMDTIYDAIKYTDTKFSPWVEKEKYGILSTTDKTTEKGKNE</sequence>
<evidence type="ECO:0000256" key="1">
    <source>
        <dbReference type="SAM" id="Phobius"/>
    </source>
</evidence>
<name>A0AAU9UBM8_EUPED</name>
<proteinExistence type="predicted"/>
<evidence type="ECO:0000313" key="2">
    <source>
        <dbReference type="EMBL" id="CAH2095145.1"/>
    </source>
</evidence>
<accession>A0AAU9UBM8</accession>